<gene>
    <name evidence="1" type="ORF">AVEN_219102_1</name>
</gene>
<organism evidence="1 2">
    <name type="scientific">Araneus ventricosus</name>
    <name type="common">Orbweaver spider</name>
    <name type="synonym">Epeira ventricosa</name>
    <dbReference type="NCBI Taxonomy" id="182803"/>
    <lineage>
        <taxon>Eukaryota</taxon>
        <taxon>Metazoa</taxon>
        <taxon>Ecdysozoa</taxon>
        <taxon>Arthropoda</taxon>
        <taxon>Chelicerata</taxon>
        <taxon>Arachnida</taxon>
        <taxon>Araneae</taxon>
        <taxon>Araneomorphae</taxon>
        <taxon>Entelegynae</taxon>
        <taxon>Araneoidea</taxon>
        <taxon>Araneidae</taxon>
        <taxon>Araneus</taxon>
    </lineage>
</organism>
<sequence>MVSDTHTKRMNVVQKYPHLPGLPKKRVRLGEVQRGESRPASICRTGFIWYNKMLQALPEQGQ</sequence>
<protein>
    <submittedName>
        <fullName evidence="1">Uncharacterized protein</fullName>
    </submittedName>
</protein>
<dbReference type="EMBL" id="BGPR01032325">
    <property type="protein sequence ID" value="GBO05822.1"/>
    <property type="molecule type" value="Genomic_DNA"/>
</dbReference>
<proteinExistence type="predicted"/>
<dbReference type="AlphaFoldDB" id="A0A4Y2TZQ5"/>
<accession>A0A4Y2TZQ5</accession>
<dbReference type="Proteomes" id="UP000499080">
    <property type="component" value="Unassembled WGS sequence"/>
</dbReference>
<evidence type="ECO:0000313" key="2">
    <source>
        <dbReference type="Proteomes" id="UP000499080"/>
    </source>
</evidence>
<feature type="non-terminal residue" evidence="1">
    <location>
        <position position="62"/>
    </location>
</feature>
<comment type="caution">
    <text evidence="1">The sequence shown here is derived from an EMBL/GenBank/DDBJ whole genome shotgun (WGS) entry which is preliminary data.</text>
</comment>
<reference evidence="1 2" key="1">
    <citation type="journal article" date="2019" name="Sci. Rep.">
        <title>Orb-weaving spider Araneus ventricosus genome elucidates the spidroin gene catalogue.</title>
        <authorList>
            <person name="Kono N."/>
            <person name="Nakamura H."/>
            <person name="Ohtoshi R."/>
            <person name="Moran D.A.P."/>
            <person name="Shinohara A."/>
            <person name="Yoshida Y."/>
            <person name="Fujiwara M."/>
            <person name="Mori M."/>
            <person name="Tomita M."/>
            <person name="Arakawa K."/>
        </authorList>
    </citation>
    <scope>NUCLEOTIDE SEQUENCE [LARGE SCALE GENOMIC DNA]</scope>
</reference>
<keyword evidence="2" id="KW-1185">Reference proteome</keyword>
<name>A0A4Y2TZQ5_ARAVE</name>
<evidence type="ECO:0000313" key="1">
    <source>
        <dbReference type="EMBL" id="GBO05822.1"/>
    </source>
</evidence>